<proteinExistence type="predicted"/>
<gene>
    <name evidence="2" type="ORF">SAMN05216223_103204</name>
</gene>
<dbReference type="EMBL" id="FNVU01000003">
    <property type="protein sequence ID" value="SEG09412.1"/>
    <property type="molecule type" value="Genomic_DNA"/>
</dbReference>
<dbReference type="Proteomes" id="UP000236754">
    <property type="component" value="Unassembled WGS sequence"/>
</dbReference>
<name>A0A1H5XCE9_9ACTN</name>
<sequence length="177" mass="17834">MVVLTAAVIVVGVLCVLNLAVSGAVIRRLRTAAAPGGSVPSHGLAPGAAVPEVDLRDARGEPVTGESLRGHPTLVAFFATTCPECARHAPELATRAGALAASGVHLLSALVDTGADREGLRPLLSSTGRLLVGEDAAELARRFRSDLTPAYFLVGADGRVVASGPALGALPLPLPIG</sequence>
<organism evidence="2 3">
    <name type="scientific">Actinacidiphila yanglinensis</name>
    <dbReference type="NCBI Taxonomy" id="310779"/>
    <lineage>
        <taxon>Bacteria</taxon>
        <taxon>Bacillati</taxon>
        <taxon>Actinomycetota</taxon>
        <taxon>Actinomycetes</taxon>
        <taxon>Kitasatosporales</taxon>
        <taxon>Streptomycetaceae</taxon>
        <taxon>Actinacidiphila</taxon>
    </lineage>
</organism>
<protein>
    <submittedName>
        <fullName evidence="2">Thiol-disulfide isomerase or thioredoxin</fullName>
    </submittedName>
</protein>
<dbReference type="Pfam" id="PF00578">
    <property type="entry name" value="AhpC-TSA"/>
    <property type="match status" value="1"/>
</dbReference>
<dbReference type="InterPro" id="IPR050553">
    <property type="entry name" value="Thioredoxin_ResA/DsbE_sf"/>
</dbReference>
<keyword evidence="2" id="KW-0413">Isomerase</keyword>
<feature type="domain" description="Thioredoxin" evidence="1">
    <location>
        <begin position="44"/>
        <end position="177"/>
    </location>
</feature>
<dbReference type="Gene3D" id="3.40.30.10">
    <property type="entry name" value="Glutaredoxin"/>
    <property type="match status" value="1"/>
</dbReference>
<dbReference type="InterPro" id="IPR000866">
    <property type="entry name" value="AhpC/TSA"/>
</dbReference>
<dbReference type="SUPFAM" id="SSF52833">
    <property type="entry name" value="Thioredoxin-like"/>
    <property type="match status" value="1"/>
</dbReference>
<dbReference type="InterPro" id="IPR036249">
    <property type="entry name" value="Thioredoxin-like_sf"/>
</dbReference>
<dbReference type="PROSITE" id="PS51352">
    <property type="entry name" value="THIOREDOXIN_2"/>
    <property type="match status" value="1"/>
</dbReference>
<dbReference type="PANTHER" id="PTHR42852:SF13">
    <property type="entry name" value="PROTEIN DIPZ"/>
    <property type="match status" value="1"/>
</dbReference>
<evidence type="ECO:0000313" key="3">
    <source>
        <dbReference type="Proteomes" id="UP000236754"/>
    </source>
</evidence>
<dbReference type="GO" id="GO:0016491">
    <property type="term" value="F:oxidoreductase activity"/>
    <property type="evidence" value="ECO:0007669"/>
    <property type="project" value="InterPro"/>
</dbReference>
<dbReference type="InterPro" id="IPR013766">
    <property type="entry name" value="Thioredoxin_domain"/>
</dbReference>
<dbReference type="GO" id="GO:0016209">
    <property type="term" value="F:antioxidant activity"/>
    <property type="evidence" value="ECO:0007669"/>
    <property type="project" value="InterPro"/>
</dbReference>
<accession>A0A1H5XCE9</accession>
<evidence type="ECO:0000313" key="2">
    <source>
        <dbReference type="EMBL" id="SEG09412.1"/>
    </source>
</evidence>
<dbReference type="AlphaFoldDB" id="A0A1H5XCE9"/>
<evidence type="ECO:0000259" key="1">
    <source>
        <dbReference type="PROSITE" id="PS51352"/>
    </source>
</evidence>
<dbReference type="RefSeq" id="WP_103884968.1">
    <property type="nucleotide sequence ID" value="NZ_FNVU01000003.1"/>
</dbReference>
<dbReference type="GO" id="GO:0016853">
    <property type="term" value="F:isomerase activity"/>
    <property type="evidence" value="ECO:0007669"/>
    <property type="project" value="UniProtKB-KW"/>
</dbReference>
<dbReference type="CDD" id="cd02966">
    <property type="entry name" value="TlpA_like_family"/>
    <property type="match status" value="1"/>
</dbReference>
<reference evidence="2 3" key="1">
    <citation type="submission" date="2016-10" db="EMBL/GenBank/DDBJ databases">
        <authorList>
            <person name="de Groot N.N."/>
        </authorList>
    </citation>
    <scope>NUCLEOTIDE SEQUENCE [LARGE SCALE GENOMIC DNA]</scope>
    <source>
        <strain evidence="2 3">CGMCC 4.2023</strain>
    </source>
</reference>
<dbReference type="PANTHER" id="PTHR42852">
    <property type="entry name" value="THIOL:DISULFIDE INTERCHANGE PROTEIN DSBE"/>
    <property type="match status" value="1"/>
</dbReference>
<keyword evidence="3" id="KW-1185">Reference proteome</keyword>
<dbReference type="OrthoDB" id="128449at2"/>